<sequence>MNLSVQSMISYIKEETNRHNMDNLTRTEAYQSFYQSFPNIKWAFLASMVSRNAGWNMTDLHSPVFETLLPQKTRTRLFSTYERANWLIFSDAYPQLLLYSLSLKHQKPLFRQLCYFDVSTFMQNEWFHFWNTGDQTRLMTALIINEQNVIRQPVVNQRFYKHAVFERFPYAFQDLLHMNAILFPTRTGDVFATDVFDFRSVTKRIQLGKRLAAILFHPMIYPAVFDFASQTTPTGSSQEYEQYQSNHNGVYTPKLRDVYPIVTHQDIIRKDWSRNEGILEKWWKPVSISVEDNRWKAFKKKRQFLAQIVKPLRFLKK</sequence>
<proteinExistence type="predicted"/>
<protein>
    <submittedName>
        <fullName evidence="1">DUF2515 domain-containing protein</fullName>
    </submittedName>
</protein>
<dbReference type="KEGG" id="aqt:FN924_09670"/>
<evidence type="ECO:0000313" key="2">
    <source>
        <dbReference type="Proteomes" id="UP000315215"/>
    </source>
</evidence>
<accession>A0A516KG98</accession>
<dbReference type="RefSeq" id="WP_143893986.1">
    <property type="nucleotide sequence ID" value="NZ_CP041666.1"/>
</dbReference>
<dbReference type="EMBL" id="CP041666">
    <property type="protein sequence ID" value="QDP40425.1"/>
    <property type="molecule type" value="Genomic_DNA"/>
</dbReference>
<gene>
    <name evidence="1" type="ORF">FN924_09670</name>
</gene>
<dbReference type="Pfam" id="PF10720">
    <property type="entry name" value="DUF2515"/>
    <property type="match status" value="1"/>
</dbReference>
<name>A0A516KG98_9BACI</name>
<dbReference type="AlphaFoldDB" id="A0A516KG98"/>
<dbReference type="InterPro" id="IPR019658">
    <property type="entry name" value="DUF2515"/>
</dbReference>
<evidence type="ECO:0000313" key="1">
    <source>
        <dbReference type="EMBL" id="QDP40425.1"/>
    </source>
</evidence>
<dbReference type="Proteomes" id="UP000315215">
    <property type="component" value="Chromosome"/>
</dbReference>
<organism evidence="1 2">
    <name type="scientific">Radiobacillus deserti</name>
    <dbReference type="NCBI Taxonomy" id="2594883"/>
    <lineage>
        <taxon>Bacteria</taxon>
        <taxon>Bacillati</taxon>
        <taxon>Bacillota</taxon>
        <taxon>Bacilli</taxon>
        <taxon>Bacillales</taxon>
        <taxon>Bacillaceae</taxon>
        <taxon>Radiobacillus</taxon>
    </lineage>
</organism>
<dbReference type="OrthoDB" id="2690514at2"/>
<keyword evidence="2" id="KW-1185">Reference proteome</keyword>
<reference evidence="1 2" key="1">
    <citation type="submission" date="2019-07" db="EMBL/GenBank/DDBJ databases">
        <authorList>
            <person name="Li J."/>
        </authorList>
    </citation>
    <scope>NUCLEOTIDE SEQUENCE [LARGE SCALE GENOMIC DNA]</scope>
    <source>
        <strain evidence="1 2">TKL69</strain>
    </source>
</reference>